<gene>
    <name evidence="2" type="ORF">AAF712_014719</name>
</gene>
<dbReference type="InterPro" id="IPR027417">
    <property type="entry name" value="P-loop_NTPase"/>
</dbReference>
<dbReference type="Gene3D" id="3.40.50.300">
    <property type="entry name" value="P-loop containing nucleotide triphosphate hydrolases"/>
    <property type="match status" value="1"/>
</dbReference>
<reference evidence="2 3" key="1">
    <citation type="submission" date="2024-05" db="EMBL/GenBank/DDBJ databases">
        <title>A draft genome resource for the thread blight pathogen Marasmius tenuissimus strain MS-2.</title>
        <authorList>
            <person name="Yulfo-Soto G.E."/>
            <person name="Baruah I.K."/>
            <person name="Amoako-Attah I."/>
            <person name="Bukari Y."/>
            <person name="Meinhardt L.W."/>
            <person name="Bailey B.A."/>
            <person name="Cohen S.P."/>
        </authorList>
    </citation>
    <scope>NUCLEOTIDE SEQUENCE [LARGE SCALE GENOMIC DNA]</scope>
    <source>
        <strain evidence="2 3">MS-2</strain>
    </source>
</reference>
<dbReference type="Pfam" id="PF13521">
    <property type="entry name" value="AAA_28"/>
    <property type="match status" value="1"/>
</dbReference>
<feature type="domain" description="NadR/Ttd14 AAA" evidence="1">
    <location>
        <begin position="5"/>
        <end position="192"/>
    </location>
</feature>
<name>A0ABR2ZBB7_9AGAR</name>
<dbReference type="SUPFAM" id="SSF52540">
    <property type="entry name" value="P-loop containing nucleoside triphosphate hydrolases"/>
    <property type="match status" value="1"/>
</dbReference>
<keyword evidence="3" id="KW-1185">Reference proteome</keyword>
<evidence type="ECO:0000313" key="2">
    <source>
        <dbReference type="EMBL" id="KAL0058598.1"/>
    </source>
</evidence>
<proteinExistence type="predicted"/>
<evidence type="ECO:0000259" key="1">
    <source>
        <dbReference type="Pfam" id="PF13521"/>
    </source>
</evidence>
<protein>
    <recommendedName>
        <fullName evidence="1">NadR/Ttd14 AAA domain-containing protein</fullName>
    </recommendedName>
</protein>
<organism evidence="2 3">
    <name type="scientific">Marasmius tenuissimus</name>
    <dbReference type="NCBI Taxonomy" id="585030"/>
    <lineage>
        <taxon>Eukaryota</taxon>
        <taxon>Fungi</taxon>
        <taxon>Dikarya</taxon>
        <taxon>Basidiomycota</taxon>
        <taxon>Agaricomycotina</taxon>
        <taxon>Agaricomycetes</taxon>
        <taxon>Agaricomycetidae</taxon>
        <taxon>Agaricales</taxon>
        <taxon>Marasmiineae</taxon>
        <taxon>Marasmiaceae</taxon>
        <taxon>Marasmius</taxon>
    </lineage>
</organism>
<dbReference type="EMBL" id="JBBXMP010000295">
    <property type="protein sequence ID" value="KAL0058598.1"/>
    <property type="molecule type" value="Genomic_DNA"/>
</dbReference>
<dbReference type="Proteomes" id="UP001437256">
    <property type="component" value="Unassembled WGS sequence"/>
</dbReference>
<sequence>MSTRRIYLIGPSSTGKTTLCNAITKHLSLPPSVHVAEVARNVIRAGGWSRQDIGLLEMQQKILDAHAEKEREVIERQGLLNDVDDNSGGIQLLCDRSAIDPVVYAVLTSRSILEPHSSVDELERSRRDALVNSSSFQAILPTYLEAASHFYLLEPVDSWLEDDGFRHTGDQAESFVIFKRLLGELGIPYRLIGRDMLDLEERVRFVLGSGGNSEEVSGRQR</sequence>
<evidence type="ECO:0000313" key="3">
    <source>
        <dbReference type="Proteomes" id="UP001437256"/>
    </source>
</evidence>
<accession>A0ABR2ZBB7</accession>
<dbReference type="InterPro" id="IPR038727">
    <property type="entry name" value="NadR/Ttd14_AAA_dom"/>
</dbReference>
<comment type="caution">
    <text evidence="2">The sequence shown here is derived from an EMBL/GenBank/DDBJ whole genome shotgun (WGS) entry which is preliminary data.</text>
</comment>